<reference evidence="2 3" key="1">
    <citation type="submission" date="2021-12" db="EMBL/GenBank/DDBJ databases">
        <title>High titer production of polyol ester of fatty acids by Rhodotorula paludigena BS15 towards product separation-free biomass refinery.</title>
        <authorList>
            <person name="Mano J."/>
            <person name="Ono H."/>
            <person name="Tanaka T."/>
            <person name="Naito K."/>
            <person name="Sushida H."/>
            <person name="Ike M."/>
            <person name="Tokuyasu K."/>
            <person name="Kitaoka M."/>
        </authorList>
    </citation>
    <scope>NUCLEOTIDE SEQUENCE [LARGE SCALE GENOMIC DNA]</scope>
    <source>
        <strain evidence="2 3">BS15</strain>
    </source>
</reference>
<feature type="compositionally biased region" description="Polar residues" evidence="1">
    <location>
        <begin position="58"/>
        <end position="70"/>
    </location>
</feature>
<dbReference type="CDD" id="cd02970">
    <property type="entry name" value="PRX_like2"/>
    <property type="match status" value="1"/>
</dbReference>
<proteinExistence type="predicted"/>
<evidence type="ECO:0000256" key="1">
    <source>
        <dbReference type="SAM" id="MobiDB-lite"/>
    </source>
</evidence>
<dbReference type="EMBL" id="BQKY01000015">
    <property type="protein sequence ID" value="GJN94001.1"/>
    <property type="molecule type" value="Genomic_DNA"/>
</dbReference>
<feature type="region of interest" description="Disordered" evidence="1">
    <location>
        <begin position="156"/>
        <end position="191"/>
    </location>
</feature>
<dbReference type="SUPFAM" id="SSF52833">
    <property type="entry name" value="Thioredoxin-like"/>
    <property type="match status" value="1"/>
</dbReference>
<dbReference type="PANTHER" id="PTHR28630">
    <property type="match status" value="1"/>
</dbReference>
<feature type="region of interest" description="Disordered" evidence="1">
    <location>
        <begin position="305"/>
        <end position="360"/>
    </location>
</feature>
<dbReference type="InterPro" id="IPR032801">
    <property type="entry name" value="PXL2A/B/C"/>
</dbReference>
<dbReference type="Pfam" id="PF13911">
    <property type="entry name" value="AhpC-TSA_2"/>
    <property type="match status" value="1"/>
</dbReference>
<dbReference type="PANTHER" id="PTHR28630:SF3">
    <property type="entry name" value="PEROXIREDOXIN-LIKE 2C"/>
    <property type="match status" value="1"/>
</dbReference>
<feature type="compositionally biased region" description="Basic and acidic residues" evidence="1">
    <location>
        <begin position="348"/>
        <end position="360"/>
    </location>
</feature>
<dbReference type="AlphaFoldDB" id="A0AAV5GWX9"/>
<feature type="compositionally biased region" description="Pro residues" evidence="1">
    <location>
        <begin position="13"/>
        <end position="28"/>
    </location>
</feature>
<feature type="region of interest" description="Disordered" evidence="1">
    <location>
        <begin position="1"/>
        <end position="138"/>
    </location>
</feature>
<name>A0AAV5GWX9_9BASI</name>
<organism evidence="2 3">
    <name type="scientific">Rhodotorula paludigena</name>
    <dbReference type="NCBI Taxonomy" id="86838"/>
    <lineage>
        <taxon>Eukaryota</taxon>
        <taxon>Fungi</taxon>
        <taxon>Dikarya</taxon>
        <taxon>Basidiomycota</taxon>
        <taxon>Pucciniomycotina</taxon>
        <taxon>Microbotryomycetes</taxon>
        <taxon>Sporidiobolales</taxon>
        <taxon>Sporidiobolaceae</taxon>
        <taxon>Rhodotorula</taxon>
    </lineage>
</organism>
<comment type="caution">
    <text evidence="2">The sequence shown here is derived from an EMBL/GenBank/DDBJ whole genome shotgun (WGS) entry which is preliminary data.</text>
</comment>
<evidence type="ECO:0000313" key="3">
    <source>
        <dbReference type="Proteomes" id="UP001342314"/>
    </source>
</evidence>
<feature type="compositionally biased region" description="Low complexity" evidence="1">
    <location>
        <begin position="310"/>
        <end position="321"/>
    </location>
</feature>
<feature type="compositionally biased region" description="Basic residues" evidence="1">
    <location>
        <begin position="330"/>
        <end position="347"/>
    </location>
</feature>
<protein>
    <submittedName>
        <fullName evidence="2">Uncharacterized protein</fullName>
    </submittedName>
</protein>
<gene>
    <name evidence="2" type="ORF">Rhopal_007064-T1</name>
</gene>
<dbReference type="InterPro" id="IPR036249">
    <property type="entry name" value="Thioredoxin-like_sf"/>
</dbReference>
<keyword evidence="3" id="KW-1185">Reference proteome</keyword>
<accession>A0AAV5GWX9</accession>
<dbReference type="Proteomes" id="UP001342314">
    <property type="component" value="Unassembled WGS sequence"/>
</dbReference>
<feature type="compositionally biased region" description="Low complexity" evidence="1">
    <location>
        <begin position="75"/>
        <end position="92"/>
    </location>
</feature>
<feature type="compositionally biased region" description="Low complexity" evidence="1">
    <location>
        <begin position="103"/>
        <end position="137"/>
    </location>
</feature>
<evidence type="ECO:0000313" key="2">
    <source>
        <dbReference type="EMBL" id="GJN94001.1"/>
    </source>
</evidence>
<feature type="compositionally biased region" description="Pro residues" evidence="1">
    <location>
        <begin position="36"/>
        <end position="52"/>
    </location>
</feature>
<dbReference type="Gene3D" id="3.40.30.10">
    <property type="entry name" value="Glutaredoxin"/>
    <property type="match status" value="1"/>
</dbReference>
<sequence length="590" mass="61981">MAAFFPRRQNPAPAAPPAPPAAPLPPAPASSSEGPQLPPLTPLLPLDPPTLPPALQENGANSPASSQCSHGSFGRASASTTDRATASTRPSSVESANALPQKALAFPLAPPTDTTPASAAVPVDAAASTTPPDTPTALLKGLSIFPPVSPLSRPTAVFPPASSAAGSTTPRSPRGLGLSDDEATPVEEPSCGCELPLSDEEVEHDDELYDADEGDDAFDAFDEEAERLFRDAQAHMADAVGLGFSDGLGASLGGGGVGKRPSLPLPALPGVMGPFPPRGSVSGSAFVEEGLTRMDARAIAEAGEGGVLGSSSEPEASASQSKPQQPRQKAVLRKKRRDPHAAVKKPKKEPFERFKQPSEDDMRTAAQCELVDKSGEKITFGELIKARRQRRTVIIFLRHAWCGLCAQYVEALNRATLNLVSLSTTAFLNLGARGAPNTANAAPRIPPLHVLLVNSGSPQLISSYRTRLETPFPLYSDRSRSLYRALGMTRKTWDMGSDSDKGSYIVKSQMQNITSSISAGIAMPKYPGSQTQLGGEFVFEYDPETDSVKCLFASRMHTTRAHAEIQDVFAAAGVELNDDDAASVYGDTGA</sequence>